<proteinExistence type="predicted"/>
<gene>
    <name evidence="2" type="ORF">ENSA5_00080</name>
</gene>
<dbReference type="Gene3D" id="2.130.10.10">
    <property type="entry name" value="YVTN repeat-like/Quinoprotein amine dehydrogenase"/>
    <property type="match status" value="1"/>
</dbReference>
<comment type="caution">
    <text evidence="2">The sequence shown here is derived from an EMBL/GenBank/DDBJ whole genome shotgun (WGS) entry which is preliminary data.</text>
</comment>
<keyword evidence="3" id="KW-1185">Reference proteome</keyword>
<keyword evidence="1" id="KW-0732">Signal</keyword>
<dbReference type="AlphaFoldDB" id="A0A2S9YLB2"/>
<sequence length="569" mass="60393">MRRSLLGLRATAATSLVVATVSIAALATSCGDGNPGFDPPANELAFPSGLMLDPRVSTEPSGPCITDDDCEGDQLCGGGDQCREPARWLFAINANSDRRFNAGSMLALDLDRFWEAAFGDPSAILSAGAALSPDSDAYNWAEDSGVCGSSGAQAKAKQGQWCRRVANTPQMVECLEEPFVCSESTVHFGTFPGPAAAWDVDPSDNEAMLLIPVRGDPSVTYVEISGTGDDLRLDCGSDPGHDGSRYCDDDHRLRFLDNDPELTRLAREPFRVLVSPQPDLPLAYVSHQGDPDFTLLALEGIDSDEIQRPAIVHQANLLVIDGASLAYQGGFGLAQRPCDVDSGNAPSRTNGCSRPLVYSALRWTPYVNVMTAITHPQVPDADASEAACVPDDDADISCVPQAEPVKDFAVGALSTANVPLSTSRPILADVAFSRTGNELYVLQSNPGGLLRIDTSIGPDGETIDLPAGQVEVCSQPTTLAVYDDGDNEYGLVTCYRSGELFVVDLASLTVVGLSRAGIGPDTMTVDLAREVVYIANTLDATISVIEMDPDSPARFTQIARLGLQEPYVQ</sequence>
<evidence type="ECO:0000256" key="1">
    <source>
        <dbReference type="SAM" id="SignalP"/>
    </source>
</evidence>
<feature type="signal peptide" evidence="1">
    <location>
        <begin position="1"/>
        <end position="27"/>
    </location>
</feature>
<reference evidence="2 3" key="1">
    <citation type="submission" date="2018-03" db="EMBL/GenBank/DDBJ databases">
        <title>Draft Genome Sequences of the Obligatory Marine Myxobacteria Enhygromyxa salina SWB005.</title>
        <authorList>
            <person name="Poehlein A."/>
            <person name="Moghaddam J.A."/>
            <person name="Harms H."/>
            <person name="Alanjari M."/>
            <person name="Koenig G.M."/>
            <person name="Daniel R."/>
            <person name="Schaeberle T.F."/>
        </authorList>
    </citation>
    <scope>NUCLEOTIDE SEQUENCE [LARGE SCALE GENOMIC DNA]</scope>
    <source>
        <strain evidence="2 3">SWB005</strain>
    </source>
</reference>
<organism evidence="2 3">
    <name type="scientific">Enhygromyxa salina</name>
    <dbReference type="NCBI Taxonomy" id="215803"/>
    <lineage>
        <taxon>Bacteria</taxon>
        <taxon>Pseudomonadati</taxon>
        <taxon>Myxococcota</taxon>
        <taxon>Polyangia</taxon>
        <taxon>Nannocystales</taxon>
        <taxon>Nannocystaceae</taxon>
        <taxon>Enhygromyxa</taxon>
    </lineage>
</organism>
<evidence type="ECO:0000313" key="3">
    <source>
        <dbReference type="Proteomes" id="UP000237968"/>
    </source>
</evidence>
<dbReference type="RefSeq" id="WP_106389497.1">
    <property type="nucleotide sequence ID" value="NZ_PVNK01000001.1"/>
</dbReference>
<evidence type="ECO:0000313" key="2">
    <source>
        <dbReference type="EMBL" id="PRQ05897.1"/>
    </source>
</evidence>
<dbReference type="Proteomes" id="UP000237968">
    <property type="component" value="Unassembled WGS sequence"/>
</dbReference>
<dbReference type="PROSITE" id="PS51257">
    <property type="entry name" value="PROKAR_LIPOPROTEIN"/>
    <property type="match status" value="1"/>
</dbReference>
<feature type="chain" id="PRO_5015665289" evidence="1">
    <location>
        <begin position="28"/>
        <end position="569"/>
    </location>
</feature>
<name>A0A2S9YLB2_9BACT</name>
<dbReference type="InterPro" id="IPR011045">
    <property type="entry name" value="N2O_reductase_N"/>
</dbReference>
<dbReference type="InterPro" id="IPR015943">
    <property type="entry name" value="WD40/YVTN_repeat-like_dom_sf"/>
</dbReference>
<dbReference type="SUPFAM" id="SSF50974">
    <property type="entry name" value="Nitrous oxide reductase, N-terminal domain"/>
    <property type="match status" value="1"/>
</dbReference>
<dbReference type="EMBL" id="PVNK01000001">
    <property type="protein sequence ID" value="PRQ05897.1"/>
    <property type="molecule type" value="Genomic_DNA"/>
</dbReference>
<dbReference type="OrthoDB" id="5489681at2"/>
<accession>A0A2S9YLB2</accession>
<protein>
    <submittedName>
        <fullName evidence="2">Uncharacterized protein</fullName>
    </submittedName>
</protein>